<evidence type="ECO:0000313" key="1">
    <source>
        <dbReference type="EMBL" id="KAJ8718677.1"/>
    </source>
</evidence>
<evidence type="ECO:0000313" key="2">
    <source>
        <dbReference type="Proteomes" id="UP001231649"/>
    </source>
</evidence>
<gene>
    <name evidence="1" type="ORF">PYW08_002914</name>
</gene>
<proteinExistence type="predicted"/>
<organism evidence="1 2">
    <name type="scientific">Mythimna loreyi</name>
    <dbReference type="NCBI Taxonomy" id="667449"/>
    <lineage>
        <taxon>Eukaryota</taxon>
        <taxon>Metazoa</taxon>
        <taxon>Ecdysozoa</taxon>
        <taxon>Arthropoda</taxon>
        <taxon>Hexapoda</taxon>
        <taxon>Insecta</taxon>
        <taxon>Pterygota</taxon>
        <taxon>Neoptera</taxon>
        <taxon>Endopterygota</taxon>
        <taxon>Lepidoptera</taxon>
        <taxon>Glossata</taxon>
        <taxon>Ditrysia</taxon>
        <taxon>Noctuoidea</taxon>
        <taxon>Noctuidae</taxon>
        <taxon>Noctuinae</taxon>
        <taxon>Hadenini</taxon>
        <taxon>Mythimna</taxon>
    </lineage>
</organism>
<dbReference type="EMBL" id="CM056789">
    <property type="protein sequence ID" value="KAJ8718677.1"/>
    <property type="molecule type" value="Genomic_DNA"/>
</dbReference>
<dbReference type="Proteomes" id="UP001231649">
    <property type="component" value="Chromosome 13"/>
</dbReference>
<accession>A0ACC2QJN2</accession>
<comment type="caution">
    <text evidence="1">The sequence shown here is derived from an EMBL/GenBank/DDBJ whole genome shotgun (WGS) entry which is preliminary data.</text>
</comment>
<reference evidence="1" key="1">
    <citation type="submission" date="2023-03" db="EMBL/GenBank/DDBJ databases">
        <title>Chromosome-level genomes of two armyworms, Mythimna separata and Mythimna loreyi, provide insights into the biosynthesis and reception of sex pheromones.</title>
        <authorList>
            <person name="Zhao H."/>
        </authorList>
    </citation>
    <scope>NUCLEOTIDE SEQUENCE</scope>
    <source>
        <strain evidence="1">BeijingLab</strain>
    </source>
</reference>
<keyword evidence="2" id="KW-1185">Reference proteome</keyword>
<name>A0ACC2QJN2_9NEOP</name>
<sequence>MDESLSAFVEAVAKHPALTNNADATAPELKELFCKLYIKLLEKVFDSFDNIPNSLKQNIPGFDGQIYEKVKMLLVKLKQTLAELDGGTVHPSQSFNENGLSKADSKNEVDKESIPHSLCIKNEAHNSGTTKSMLQSTTSQQNNSLSNKPPCFTIQDIKSTPKRSVPLSTTERIRNPPEIQEPLKTSPQKYASKAQKPEELHVPQLSSDLLKRNTENIKIREDKLKTILANFFEQYKPNREEDFEKNGKALGKQQMAKVGTSDVKTLVDYLTLPQKNLQTDKENKNATEQSKGQNKVLFRKPPSTTIESNRDIPPSTAETTNNARGIIKTLSATEASKYTPVAGSSMHLQSPQHSKNSQLISNIPGLINNYKNKDANIRPEITTVNNNNISDGSVVTDEHGRRKFPGIFKPRTKKTSKCAPIGRSSTQFQPPQQSINSLPSRSFSETTLKNALETMELSTGTQEPKCAPVANSSVQFPPPQLLNSKRPSTNVSFDMSNIKSVAARVNKNDVSVASSRHIEEENDDDVMFIDVDENGWQRYRAEVLSNKETKNKNAHEHVKGKNKFLFRKPPCVTINCNKDVPLHTTETISSSPGTLKPLNAIETSTSAPLALNSMQSQPSQHRKKSLQKSGITGNKDNITPRHDHDMPINNNNDANIPSTSATAHNKGVSVTTREWARFFEKFVDENGWQRYRVEDFETEKTNTMLDSNKDLPSSTAETLRNVLENLKPLLATEATKNNQEVNSSKSFLSPQLLCSSRPNKDTVKDNTEDSKPIDDYKIIDTRILEAVKAIAYSSDAIADSKADIMNRLVDIHIDEDGWPEYRPEDFEENIKINEEPQLSNVIENSEDSQNLASIQNDAITGEFDGLDYPHSALMMEVFHERFGLRSFRPNQLQVINATLLGHDCFVLMPTGSGKSLCYQLPALLVPGVTVVVSPLKSLILDQVNKLRSLDIPVAHLSGDLSQNTYDEIYQKLSLHEPAIKLLYVTPEKTSSSTPLKSMLSDLYRRGKLARFVIDEAHCVSQWGHDFRPDYKRLSVLRTQFPETSIVALTATATPRVRTDILHQLQVRSCKWFLSSFDRPNLAYRILEKKPGINQELVTVIKEQFAGLSGIVYCLSRRDCEKLSSELRTAGVKAAHYHGGLSDNLRALTQAAWLADKFQVICATIAFGMGVDKADVRYVIHHSMPKSVEGYYQETGRAGRDGDVAICLLYYSYSDVLRYKRMIYMQRNRTAETTSMHMRNLMSMVEVCEGETECRRELVLGYLGERYRRALCAARRATACDNCLDEDCYEQVDMSEVSKLIVDCIRQNYSVIFTLLQIAEALRGSLQARLQALHNSPLHGRLRSWSRADVMRLLRQLVVRGFLADELSDNENNPNTYVRVGPKADKLLSGELCILFAVRVQDAPGDDAAGAGAGAAGAGANAADAAEEPAAKRVRFQL</sequence>
<protein>
    <submittedName>
        <fullName evidence="1">Uncharacterized protein</fullName>
    </submittedName>
</protein>